<evidence type="ECO:0000313" key="3">
    <source>
        <dbReference type="Proteomes" id="UP000587760"/>
    </source>
</evidence>
<dbReference type="PROSITE" id="PS51186">
    <property type="entry name" value="GNAT"/>
    <property type="match status" value="1"/>
</dbReference>
<dbReference type="EMBL" id="JACHGJ010000003">
    <property type="protein sequence ID" value="MBB6480409.1"/>
    <property type="molecule type" value="Genomic_DNA"/>
</dbReference>
<dbReference type="Pfam" id="PF00583">
    <property type="entry name" value="Acetyltransf_1"/>
    <property type="match status" value="1"/>
</dbReference>
<reference evidence="2 3" key="1">
    <citation type="submission" date="2020-08" db="EMBL/GenBank/DDBJ databases">
        <title>Genomic Encyclopedia of Type Strains, Phase IV (KMG-IV): sequencing the most valuable type-strain genomes for metagenomic binning, comparative biology and taxonomic classification.</title>
        <authorList>
            <person name="Goeker M."/>
        </authorList>
    </citation>
    <scope>NUCLEOTIDE SEQUENCE [LARGE SCALE GENOMIC DNA]</scope>
    <source>
        <strain evidence="2 3">DSM 2461</strain>
    </source>
</reference>
<dbReference type="PANTHER" id="PTHR13170">
    <property type="entry name" value="O-GLCNACASE"/>
    <property type="match status" value="1"/>
</dbReference>
<sequence length="198" mass="22606">MIEIRPYELTDLPYLYEICWKTALNGNSVEGVIDDKYKVGHYFAAPYVYFDRDCCFVVTRDNIPAGYIVGTADTVGYTKWLNSEWLPKVRRLYDIPSESSEPFQQFINDCIKNDTLVDKSLSEYPGHLHIDLLPELQGKGLGRKLMEMFFNSCRRKGTEGVHLGVSKQNPGAVAFYRKMGMFVISESEGAYMMGILLL</sequence>
<keyword evidence="2" id="KW-0687">Ribonucleoprotein</keyword>
<organism evidence="2 3">
    <name type="scientific">Spirochaeta isovalerica</name>
    <dbReference type="NCBI Taxonomy" id="150"/>
    <lineage>
        <taxon>Bacteria</taxon>
        <taxon>Pseudomonadati</taxon>
        <taxon>Spirochaetota</taxon>
        <taxon>Spirochaetia</taxon>
        <taxon>Spirochaetales</taxon>
        <taxon>Spirochaetaceae</taxon>
        <taxon>Spirochaeta</taxon>
    </lineage>
</organism>
<proteinExistence type="predicted"/>
<dbReference type="InterPro" id="IPR051822">
    <property type="entry name" value="Glycosyl_Hydrolase_84"/>
</dbReference>
<comment type="caution">
    <text evidence="2">The sequence shown here is derived from an EMBL/GenBank/DDBJ whole genome shotgun (WGS) entry which is preliminary data.</text>
</comment>
<dbReference type="SUPFAM" id="SSF55729">
    <property type="entry name" value="Acyl-CoA N-acyltransferases (Nat)"/>
    <property type="match status" value="1"/>
</dbReference>
<dbReference type="RefSeq" id="WP_184746608.1">
    <property type="nucleotide sequence ID" value="NZ_JACHGJ010000003.1"/>
</dbReference>
<dbReference type="PANTHER" id="PTHR13170:SF16">
    <property type="entry name" value="PROTEIN O-GLCNACASE"/>
    <property type="match status" value="1"/>
</dbReference>
<dbReference type="InterPro" id="IPR000182">
    <property type="entry name" value="GNAT_dom"/>
</dbReference>
<gene>
    <name evidence="2" type="ORF">HNR50_002072</name>
</gene>
<name>A0A841RBY9_9SPIO</name>
<accession>A0A841RBY9</accession>
<protein>
    <submittedName>
        <fullName evidence="2">Ribosomal protein S18 acetylase RimI-like enzyme</fullName>
    </submittedName>
</protein>
<evidence type="ECO:0000313" key="2">
    <source>
        <dbReference type="EMBL" id="MBB6480409.1"/>
    </source>
</evidence>
<dbReference type="Gene3D" id="3.40.630.30">
    <property type="match status" value="1"/>
</dbReference>
<evidence type="ECO:0000259" key="1">
    <source>
        <dbReference type="PROSITE" id="PS51186"/>
    </source>
</evidence>
<dbReference type="GO" id="GO:0016747">
    <property type="term" value="F:acyltransferase activity, transferring groups other than amino-acyl groups"/>
    <property type="evidence" value="ECO:0007669"/>
    <property type="project" value="InterPro"/>
</dbReference>
<dbReference type="GO" id="GO:0005840">
    <property type="term" value="C:ribosome"/>
    <property type="evidence" value="ECO:0007669"/>
    <property type="project" value="UniProtKB-KW"/>
</dbReference>
<feature type="domain" description="N-acetyltransferase" evidence="1">
    <location>
        <begin position="2"/>
        <end position="198"/>
    </location>
</feature>
<dbReference type="GO" id="GO:0009100">
    <property type="term" value="P:glycoprotein metabolic process"/>
    <property type="evidence" value="ECO:0007669"/>
    <property type="project" value="TreeGrafter"/>
</dbReference>
<dbReference type="Proteomes" id="UP000587760">
    <property type="component" value="Unassembled WGS sequence"/>
</dbReference>
<keyword evidence="3" id="KW-1185">Reference proteome</keyword>
<dbReference type="CDD" id="cd04301">
    <property type="entry name" value="NAT_SF"/>
    <property type="match status" value="1"/>
</dbReference>
<keyword evidence="2" id="KW-0689">Ribosomal protein</keyword>
<dbReference type="GO" id="GO:0016231">
    <property type="term" value="F:beta-N-acetylglucosaminidase activity"/>
    <property type="evidence" value="ECO:0007669"/>
    <property type="project" value="TreeGrafter"/>
</dbReference>
<dbReference type="InterPro" id="IPR016181">
    <property type="entry name" value="Acyl_CoA_acyltransferase"/>
</dbReference>
<dbReference type="AlphaFoldDB" id="A0A841RBY9"/>